<dbReference type="Proteomes" id="UP001185331">
    <property type="component" value="Unassembled WGS sequence"/>
</dbReference>
<organism evidence="1 2">
    <name type="scientific">Deinococcus soli</name>
    <name type="common">ex Cha et al. 2016</name>
    <dbReference type="NCBI Taxonomy" id="1309411"/>
    <lineage>
        <taxon>Bacteria</taxon>
        <taxon>Thermotogati</taxon>
        <taxon>Deinococcota</taxon>
        <taxon>Deinococci</taxon>
        <taxon>Deinococcales</taxon>
        <taxon>Deinococcaceae</taxon>
        <taxon>Deinococcus</taxon>
    </lineage>
</organism>
<protein>
    <submittedName>
        <fullName evidence="1">Uncharacterized protein</fullName>
    </submittedName>
</protein>
<name>A0AAE4BNC1_9DEIO</name>
<reference evidence="1" key="1">
    <citation type="submission" date="2023-07" db="EMBL/GenBank/DDBJ databases">
        <title>Sorghum-associated microbial communities from plants grown in Nebraska, USA.</title>
        <authorList>
            <person name="Schachtman D."/>
        </authorList>
    </citation>
    <scope>NUCLEOTIDE SEQUENCE</scope>
    <source>
        <strain evidence="1">BE330</strain>
    </source>
</reference>
<proteinExistence type="predicted"/>
<evidence type="ECO:0000313" key="2">
    <source>
        <dbReference type="Proteomes" id="UP001185331"/>
    </source>
</evidence>
<sequence>MTKAAVTIVETPHKRQLLERERRYEIRLHGQFYSDLFFNVKGYVGGLPLPNGRQLDIGEVSLTAYRKEVAELNREWAAHA</sequence>
<gene>
    <name evidence="1" type="ORF">J2Y00_002556</name>
</gene>
<dbReference type="AlphaFoldDB" id="A0AAE4BNC1"/>
<accession>A0AAE4BNC1</accession>
<dbReference type="EMBL" id="JAVDQK010000005">
    <property type="protein sequence ID" value="MDR6218959.1"/>
    <property type="molecule type" value="Genomic_DNA"/>
</dbReference>
<dbReference type="RefSeq" id="WP_309853844.1">
    <property type="nucleotide sequence ID" value="NZ_JAVDQJ010000004.1"/>
</dbReference>
<evidence type="ECO:0000313" key="1">
    <source>
        <dbReference type="EMBL" id="MDR6218959.1"/>
    </source>
</evidence>
<comment type="caution">
    <text evidence="1">The sequence shown here is derived from an EMBL/GenBank/DDBJ whole genome shotgun (WGS) entry which is preliminary data.</text>
</comment>